<feature type="transmembrane region" description="Helical" evidence="5">
    <location>
        <begin position="173"/>
        <end position="191"/>
    </location>
</feature>
<feature type="transmembrane region" description="Helical" evidence="5">
    <location>
        <begin position="47"/>
        <end position="65"/>
    </location>
</feature>
<protein>
    <submittedName>
        <fullName evidence="6">Bile acid:sodium symporter family protein</fullName>
    </submittedName>
</protein>
<evidence type="ECO:0000256" key="2">
    <source>
        <dbReference type="ARBA" id="ARBA00022692"/>
    </source>
</evidence>
<name>A0ABV4UAW2_9BACT</name>
<evidence type="ECO:0000256" key="1">
    <source>
        <dbReference type="ARBA" id="ARBA00004141"/>
    </source>
</evidence>
<keyword evidence="3 5" id="KW-1133">Transmembrane helix</keyword>
<dbReference type="RefSeq" id="WP_425346677.1">
    <property type="nucleotide sequence ID" value="NZ_JBGUBD010000011.1"/>
</dbReference>
<feature type="transmembrane region" description="Helical" evidence="5">
    <location>
        <begin position="197"/>
        <end position="216"/>
    </location>
</feature>
<comment type="caution">
    <text evidence="6">The sequence shown here is derived from an EMBL/GenBank/DDBJ whole genome shotgun (WGS) entry which is preliminary data.</text>
</comment>
<reference evidence="6 7" key="1">
    <citation type="submission" date="2024-08" db="EMBL/GenBank/DDBJ databases">
        <title>Whole-genome sequencing of halo(alkali)philic microorganisms from hypersaline lakes.</title>
        <authorList>
            <person name="Sorokin D.Y."/>
            <person name="Merkel A.Y."/>
            <person name="Messina E."/>
            <person name="Yakimov M."/>
        </authorList>
    </citation>
    <scope>NUCLEOTIDE SEQUENCE [LARGE SCALE GENOMIC DNA]</scope>
    <source>
        <strain evidence="6 7">AB-hyl4</strain>
    </source>
</reference>
<evidence type="ECO:0000256" key="3">
    <source>
        <dbReference type="ARBA" id="ARBA00022989"/>
    </source>
</evidence>
<dbReference type="PANTHER" id="PTHR10361">
    <property type="entry name" value="SODIUM-BILE ACID COTRANSPORTER"/>
    <property type="match status" value="1"/>
</dbReference>
<feature type="transmembrane region" description="Helical" evidence="5">
    <location>
        <begin position="6"/>
        <end position="26"/>
    </location>
</feature>
<dbReference type="InterPro" id="IPR002657">
    <property type="entry name" value="BilAc:Na_symport/Acr3"/>
</dbReference>
<dbReference type="PANTHER" id="PTHR10361:SF28">
    <property type="entry name" value="P3 PROTEIN-RELATED"/>
    <property type="match status" value="1"/>
</dbReference>
<feature type="transmembrane region" description="Helical" evidence="5">
    <location>
        <begin position="100"/>
        <end position="124"/>
    </location>
</feature>
<comment type="subcellular location">
    <subcellularLocation>
        <location evidence="1">Membrane</location>
        <topology evidence="1">Multi-pass membrane protein</topology>
    </subcellularLocation>
</comment>
<keyword evidence="7" id="KW-1185">Reference proteome</keyword>
<accession>A0ABV4UAW2</accession>
<organism evidence="6 7">
    <name type="scientific">Natronomicrosphaera hydrolytica</name>
    <dbReference type="NCBI Taxonomy" id="3242702"/>
    <lineage>
        <taxon>Bacteria</taxon>
        <taxon>Pseudomonadati</taxon>
        <taxon>Planctomycetota</taxon>
        <taxon>Phycisphaerae</taxon>
        <taxon>Phycisphaerales</taxon>
        <taxon>Phycisphaeraceae</taxon>
        <taxon>Natronomicrosphaera</taxon>
    </lineage>
</organism>
<dbReference type="InterPro" id="IPR004710">
    <property type="entry name" value="Bilac:Na_transpt"/>
</dbReference>
<dbReference type="EMBL" id="JBGUBD010000011">
    <property type="protein sequence ID" value="MFA9479754.1"/>
    <property type="molecule type" value="Genomic_DNA"/>
</dbReference>
<evidence type="ECO:0000256" key="4">
    <source>
        <dbReference type="ARBA" id="ARBA00023136"/>
    </source>
</evidence>
<keyword evidence="2 5" id="KW-0812">Transmembrane</keyword>
<keyword evidence="4 5" id="KW-0472">Membrane</keyword>
<dbReference type="InterPro" id="IPR038770">
    <property type="entry name" value="Na+/solute_symporter_sf"/>
</dbReference>
<proteinExistence type="predicted"/>
<evidence type="ECO:0000313" key="7">
    <source>
        <dbReference type="Proteomes" id="UP001575105"/>
    </source>
</evidence>
<dbReference type="Pfam" id="PF01758">
    <property type="entry name" value="SBF"/>
    <property type="match status" value="1"/>
</dbReference>
<gene>
    <name evidence="6" type="ORF">ACERK3_15815</name>
</gene>
<sequence>MAGVLSGLLNLVTIVFAVSSMLSVGLGHTWTDIIGPLRNVRRVGRALVANFVLVPLLAYLVVRVLVLDDSLAVGLMLIAMAAGTPFLIKLTTAAGGDVGLSATLLVLLLPATVIYMPFVVPLVVPAAEVSVGAIALPLILSMLLPLAMGLFVKVRASGWAERLQPIMAQTSGYTLMALIGLTVAANLPGILDVTMRSILAAMLFVGGAFAIGYLLGGRNPDARDVLGLGTGQRNVAAATVVATQGFDDPDTLIMVVVTALVGLAVLFPIAAKLREREGRRHGLAEQESIVAGAISREGQPNKPPPSAP</sequence>
<evidence type="ECO:0000313" key="6">
    <source>
        <dbReference type="EMBL" id="MFA9479754.1"/>
    </source>
</evidence>
<feature type="transmembrane region" description="Helical" evidence="5">
    <location>
        <begin position="252"/>
        <end position="271"/>
    </location>
</feature>
<feature type="transmembrane region" description="Helical" evidence="5">
    <location>
        <begin position="71"/>
        <end position="88"/>
    </location>
</feature>
<feature type="transmembrane region" description="Helical" evidence="5">
    <location>
        <begin position="130"/>
        <end position="152"/>
    </location>
</feature>
<dbReference type="Proteomes" id="UP001575105">
    <property type="component" value="Unassembled WGS sequence"/>
</dbReference>
<dbReference type="Gene3D" id="1.20.1530.20">
    <property type="match status" value="1"/>
</dbReference>
<evidence type="ECO:0000256" key="5">
    <source>
        <dbReference type="SAM" id="Phobius"/>
    </source>
</evidence>